<comment type="caution">
    <text evidence="1">The sequence shown here is derived from an EMBL/GenBank/DDBJ whole genome shotgun (WGS) entry which is preliminary data.</text>
</comment>
<dbReference type="Proteomes" id="UP000648352">
    <property type="component" value="Unassembled WGS sequence"/>
</dbReference>
<dbReference type="PROSITE" id="PS51257">
    <property type="entry name" value="PROKAR_LIPOPROTEIN"/>
    <property type="match status" value="1"/>
</dbReference>
<name>A0ABR8S093_9MICO</name>
<organism evidence="1 2">
    <name type="scientific">Microbacterium pullorum</name>
    <dbReference type="NCBI Taxonomy" id="2762236"/>
    <lineage>
        <taxon>Bacteria</taxon>
        <taxon>Bacillati</taxon>
        <taxon>Actinomycetota</taxon>
        <taxon>Actinomycetes</taxon>
        <taxon>Micrococcales</taxon>
        <taxon>Microbacteriaceae</taxon>
        <taxon>Microbacterium</taxon>
    </lineage>
</organism>
<protein>
    <recommendedName>
        <fullName evidence="3">FMN-binding domain-containing protein</fullName>
    </recommendedName>
</protein>
<keyword evidence="2" id="KW-1185">Reference proteome</keyword>
<dbReference type="EMBL" id="JACSQP010000002">
    <property type="protein sequence ID" value="MBD7956908.1"/>
    <property type="molecule type" value="Genomic_DNA"/>
</dbReference>
<sequence>MTRITDAPRSVRRTAALAGVAGIVLLTGCAAGETATAGSATDDGSGSAGGEATYADGTYEATGSYSTPESVEQIQVTVDLADDVITAVEVVGDPTRPESERYQGQFIGGISDVVVGKDIDEISVSRVAGSSLTSGGFNQAIEQIKADAAQ</sequence>
<evidence type="ECO:0000313" key="1">
    <source>
        <dbReference type="EMBL" id="MBD7956908.1"/>
    </source>
</evidence>
<accession>A0ABR8S093</accession>
<reference evidence="1 2" key="1">
    <citation type="submission" date="2020-08" db="EMBL/GenBank/DDBJ databases">
        <title>A Genomic Blueprint of the Chicken Gut Microbiome.</title>
        <authorList>
            <person name="Gilroy R."/>
            <person name="Ravi A."/>
            <person name="Getino M."/>
            <person name="Pursley I."/>
            <person name="Horton D.L."/>
            <person name="Alikhan N.-F."/>
            <person name="Baker D."/>
            <person name="Gharbi K."/>
            <person name="Hall N."/>
            <person name="Watson M."/>
            <person name="Adriaenssens E.M."/>
            <person name="Foster-Nyarko E."/>
            <person name="Jarju S."/>
            <person name="Secka A."/>
            <person name="Antonio M."/>
            <person name="Oren A."/>
            <person name="Chaudhuri R."/>
            <person name="La Ragione R.M."/>
            <person name="Hildebrand F."/>
            <person name="Pallen M.J."/>
        </authorList>
    </citation>
    <scope>NUCLEOTIDE SEQUENCE [LARGE SCALE GENOMIC DNA]</scope>
    <source>
        <strain evidence="1 2">Sa4CUA7</strain>
    </source>
</reference>
<evidence type="ECO:0008006" key="3">
    <source>
        <dbReference type="Google" id="ProtNLM"/>
    </source>
</evidence>
<evidence type="ECO:0000313" key="2">
    <source>
        <dbReference type="Proteomes" id="UP000648352"/>
    </source>
</evidence>
<gene>
    <name evidence="1" type="ORF">H9651_04610</name>
</gene>
<proteinExistence type="predicted"/>
<dbReference type="RefSeq" id="WP_191717904.1">
    <property type="nucleotide sequence ID" value="NZ_JACSQP010000002.1"/>
</dbReference>